<feature type="compositionally biased region" description="Basic residues" evidence="1">
    <location>
        <begin position="896"/>
        <end position="905"/>
    </location>
</feature>
<dbReference type="InterPro" id="IPR027417">
    <property type="entry name" value="P-loop_NTPase"/>
</dbReference>
<dbReference type="InterPro" id="IPR019734">
    <property type="entry name" value="TPR_rpt"/>
</dbReference>
<dbReference type="EMBL" id="ML975162">
    <property type="protein sequence ID" value="KAF1811248.1"/>
    <property type="molecule type" value="Genomic_DNA"/>
</dbReference>
<keyword evidence="4" id="KW-1185">Reference proteome</keyword>
<reference evidence="3 5" key="1">
    <citation type="submission" date="2020-01" db="EMBL/GenBank/DDBJ databases">
        <authorList>
            <consortium name="DOE Joint Genome Institute"/>
            <person name="Haridas S."/>
            <person name="Albert R."/>
            <person name="Binder M."/>
            <person name="Bloem J."/>
            <person name="Labutti K."/>
            <person name="Salamov A."/>
            <person name="Andreopoulos B."/>
            <person name="Baker S.E."/>
            <person name="Barry K."/>
            <person name="Bills G."/>
            <person name="Bluhm B.H."/>
            <person name="Cannon C."/>
            <person name="Castanera R."/>
            <person name="Culley D.E."/>
            <person name="Daum C."/>
            <person name="Ezra D."/>
            <person name="Gonzalez J.B."/>
            <person name="Henrissat B."/>
            <person name="Kuo A."/>
            <person name="Liang C."/>
            <person name="Lipzen A."/>
            <person name="Lutzoni F."/>
            <person name="Magnuson J."/>
            <person name="Mondo S."/>
            <person name="Nolan M."/>
            <person name="Ohm R."/>
            <person name="Pangilinan J."/>
            <person name="Park H.-J."/>
            <person name="Ramirez L."/>
            <person name="Alfaro M."/>
            <person name="Sun H."/>
            <person name="Tritt A."/>
            <person name="Yoshinaga Y."/>
            <person name="Zwiers L.-H."/>
            <person name="Turgeon B.G."/>
            <person name="Goodwin S.B."/>
            <person name="Spatafora J.W."/>
            <person name="Crous P.W."/>
            <person name="Grigoriev I.V."/>
        </authorList>
    </citation>
    <scope>NUCLEOTIDE SEQUENCE</scope>
    <source>
        <strain evidence="3 5">CBS 781.70</strain>
    </source>
</reference>
<dbReference type="InterPro" id="IPR056681">
    <property type="entry name" value="DUF7779"/>
</dbReference>
<dbReference type="OrthoDB" id="1658288at2759"/>
<dbReference type="InterPro" id="IPR011990">
    <property type="entry name" value="TPR-like_helical_dom_sf"/>
</dbReference>
<reference evidence="5" key="3">
    <citation type="submission" date="2025-04" db="UniProtKB">
        <authorList>
            <consortium name="RefSeq"/>
        </authorList>
    </citation>
    <scope>IDENTIFICATION</scope>
    <source>
        <strain evidence="5">CBS 781.70</strain>
    </source>
</reference>
<dbReference type="InterPro" id="IPR053137">
    <property type="entry name" value="NLR-like"/>
</dbReference>
<dbReference type="Proteomes" id="UP000504638">
    <property type="component" value="Unplaced"/>
</dbReference>
<organism evidence="3">
    <name type="scientific">Eremomyces bilateralis CBS 781.70</name>
    <dbReference type="NCBI Taxonomy" id="1392243"/>
    <lineage>
        <taxon>Eukaryota</taxon>
        <taxon>Fungi</taxon>
        <taxon>Dikarya</taxon>
        <taxon>Ascomycota</taxon>
        <taxon>Pezizomycotina</taxon>
        <taxon>Dothideomycetes</taxon>
        <taxon>Dothideomycetes incertae sedis</taxon>
        <taxon>Eremomycetales</taxon>
        <taxon>Eremomycetaceae</taxon>
        <taxon>Eremomyces</taxon>
    </lineage>
</organism>
<dbReference type="Pfam" id="PF13374">
    <property type="entry name" value="TPR_10"/>
    <property type="match status" value="1"/>
</dbReference>
<dbReference type="Pfam" id="PF13424">
    <property type="entry name" value="TPR_12"/>
    <property type="match status" value="3"/>
</dbReference>
<feature type="domain" description="DUF7779" evidence="2">
    <location>
        <begin position="323"/>
        <end position="405"/>
    </location>
</feature>
<gene>
    <name evidence="3 5" type="ORF">P152DRAFT_483142</name>
</gene>
<feature type="region of interest" description="Disordered" evidence="1">
    <location>
        <begin position="840"/>
        <end position="905"/>
    </location>
</feature>
<dbReference type="AlphaFoldDB" id="A0A6G1FZP5"/>
<dbReference type="RefSeq" id="XP_033532879.1">
    <property type="nucleotide sequence ID" value="XM_033681926.1"/>
</dbReference>
<evidence type="ECO:0000313" key="5">
    <source>
        <dbReference type="RefSeq" id="XP_033532879.1"/>
    </source>
</evidence>
<evidence type="ECO:0000256" key="1">
    <source>
        <dbReference type="SAM" id="MobiDB-lite"/>
    </source>
</evidence>
<evidence type="ECO:0000313" key="4">
    <source>
        <dbReference type="Proteomes" id="UP000504638"/>
    </source>
</evidence>
<dbReference type="SMART" id="SM00028">
    <property type="entry name" value="TPR"/>
    <property type="match status" value="4"/>
</dbReference>
<dbReference type="Gene3D" id="1.25.40.10">
    <property type="entry name" value="Tetratricopeptide repeat domain"/>
    <property type="match status" value="3"/>
</dbReference>
<dbReference type="Gene3D" id="3.40.50.300">
    <property type="entry name" value="P-loop containing nucleotide triphosphate hydrolases"/>
    <property type="match status" value="1"/>
</dbReference>
<name>A0A6G1FZP5_9PEZI</name>
<proteinExistence type="predicted"/>
<protein>
    <submittedName>
        <fullName evidence="3 5">TPR-like protein</fullName>
    </submittedName>
</protein>
<dbReference type="PANTHER" id="PTHR46082:SF6">
    <property type="entry name" value="AAA+ ATPASE DOMAIN-CONTAINING PROTEIN-RELATED"/>
    <property type="match status" value="1"/>
</dbReference>
<evidence type="ECO:0000313" key="3">
    <source>
        <dbReference type="EMBL" id="KAF1811248.1"/>
    </source>
</evidence>
<reference evidence="5" key="2">
    <citation type="submission" date="2020-04" db="EMBL/GenBank/DDBJ databases">
        <authorList>
            <consortium name="NCBI Genome Project"/>
        </authorList>
    </citation>
    <scope>NUCLEOTIDE SEQUENCE</scope>
    <source>
        <strain evidence="5">CBS 781.70</strain>
    </source>
</reference>
<evidence type="ECO:0000259" key="2">
    <source>
        <dbReference type="Pfam" id="PF25000"/>
    </source>
</evidence>
<dbReference type="PANTHER" id="PTHR46082">
    <property type="entry name" value="ATP/GTP-BINDING PROTEIN-RELATED"/>
    <property type="match status" value="1"/>
</dbReference>
<sequence>MQQTSEFTGGIHGDTVIAGTTTAAGGTTNFIISNEPSRKRKPFSAVPFAPDPDFVDRPDTLAWIHDKCARSGARAALVGLGGVGKSQIAIRYCHEIRDTSPQTSVYWVHASTKARFEEAYRDIADRLELPGRENPKADILRLVRNWLCEETNGQWTMILDNVDNLETFFPSRDGKKDEPSRSPPASLAAYLPQSRNGSILITSRNKDAAARLAGGYKNIKEVRAINETQGLQLLRNKLQDALTDDAIDLLCALDYIPLAITQAAAYINRRARMTISKYLDEFRRNNNKRENLLNWDTGDIRRDDSASNSVVTTWQMSFERIREERPSATDLLSLMSFFNPQGIPESILRRHNRTASRIVAKSGCEDEANNKFDEDFDTLQAYSLVAVTPETDACEMHALVQFCTQVWLSSFSDAEWWKQQFVQLMARELPTGEFKNWAKCQQLLPHVESLYNAEPVTDESVKDWAQILTNAAWYMWMIGRYKTGQDIAAKALKARERVYGEDDRLTLDSVNLLALVLSYQGKYSEAEKLHRKALEGREKELGVQHPDTQISIGNLSTVLERRGKFEEAETLKRRVLEAHEKDLGPRHPHTKFEEAETLKRRVLEAHEKDLGPRHPHTLTSISLLASVLASRGKYSEAEKLNRRAVEGMEKELGVQHPDTLTSVDNLAGALQGQGKYSEAEKLHRRALEGREKELGIQHPDTQISIGNLSTVLECRGKFEEAEILKRRLLEAHEKDLGPRHPHTLTSISLLASVLASQGKYSEAEGLHRRALEEREKELGMDHPDTLTSVYCLAYLLHKRSRYKEASELYQRASNGYKQKLGSQHPTTIACLNHFTAMQQEAKEKRQGPSRTAVDNDNEELREIPTEGASTLRSSEAMPEQASSGLKSKRDSIYTRLKGRMHRKDL</sequence>
<dbReference type="Pfam" id="PF25000">
    <property type="entry name" value="DUF7779"/>
    <property type="match status" value="1"/>
</dbReference>
<dbReference type="SUPFAM" id="SSF52540">
    <property type="entry name" value="P-loop containing nucleoside triphosphate hydrolases"/>
    <property type="match status" value="1"/>
</dbReference>
<dbReference type="SUPFAM" id="SSF48452">
    <property type="entry name" value="TPR-like"/>
    <property type="match status" value="3"/>
</dbReference>
<accession>A0A6G1FZP5</accession>
<dbReference type="GeneID" id="54422496"/>